<dbReference type="AlphaFoldDB" id="A0A316Z8I0"/>
<dbReference type="EMBL" id="KZ819294">
    <property type="protein sequence ID" value="PWN97566.1"/>
    <property type="molecule type" value="Genomic_DNA"/>
</dbReference>
<dbReference type="GO" id="GO:0009277">
    <property type="term" value="C:fungal-type cell wall"/>
    <property type="evidence" value="ECO:0007669"/>
    <property type="project" value="TreeGrafter"/>
</dbReference>
<evidence type="ECO:0000256" key="4">
    <source>
        <dbReference type="ARBA" id="ARBA00023295"/>
    </source>
</evidence>
<protein>
    <submittedName>
        <fullName evidence="9">Concanavalin A-like lectin/glucanase</fullName>
    </submittedName>
</protein>
<feature type="domain" description="GH16" evidence="8">
    <location>
        <begin position="91"/>
        <end position="304"/>
    </location>
</feature>
<evidence type="ECO:0000313" key="10">
    <source>
        <dbReference type="Proteomes" id="UP000245946"/>
    </source>
</evidence>
<dbReference type="Proteomes" id="UP000245946">
    <property type="component" value="Unassembled WGS sequence"/>
</dbReference>
<dbReference type="PANTHER" id="PTHR10963:SF22">
    <property type="entry name" value="GLYCOSIDASE CRH2-RELATED"/>
    <property type="match status" value="1"/>
</dbReference>
<dbReference type="InterPro" id="IPR013320">
    <property type="entry name" value="ConA-like_dom_sf"/>
</dbReference>
<evidence type="ECO:0000256" key="6">
    <source>
        <dbReference type="SAM" id="SignalP"/>
    </source>
</evidence>
<dbReference type="Pfam" id="PF00722">
    <property type="entry name" value="Glyco_hydro_16"/>
    <property type="match status" value="1"/>
</dbReference>
<gene>
    <name evidence="9" type="ORF">FA09DRAFT_39416</name>
</gene>
<dbReference type="SUPFAM" id="SSF49899">
    <property type="entry name" value="Concanavalin A-like lectins/glucanases"/>
    <property type="match status" value="1"/>
</dbReference>
<dbReference type="GO" id="GO:0031505">
    <property type="term" value="P:fungal-type cell wall organization"/>
    <property type="evidence" value="ECO:0007669"/>
    <property type="project" value="TreeGrafter"/>
</dbReference>
<name>A0A316Z8I0_9BASI</name>
<dbReference type="RefSeq" id="XP_025597845.1">
    <property type="nucleotide sequence ID" value="XM_025745633.1"/>
</dbReference>
<dbReference type="InterPro" id="IPR000757">
    <property type="entry name" value="Beta-glucanase-like"/>
</dbReference>
<proteinExistence type="predicted"/>
<evidence type="ECO:0000256" key="3">
    <source>
        <dbReference type="ARBA" id="ARBA00022801"/>
    </source>
</evidence>
<evidence type="ECO:0000256" key="5">
    <source>
        <dbReference type="PROSITE-ProRule" id="PRU00261"/>
    </source>
</evidence>
<feature type="disulfide bond" evidence="5">
    <location>
        <begin position="51"/>
        <end position="65"/>
    </location>
</feature>
<feature type="domain" description="Chitin-binding type-1" evidence="7">
    <location>
        <begin position="36"/>
        <end position="82"/>
    </location>
</feature>
<dbReference type="STRING" id="58919.A0A316Z8I0"/>
<dbReference type="GO" id="GO:0016757">
    <property type="term" value="F:glycosyltransferase activity"/>
    <property type="evidence" value="ECO:0007669"/>
    <property type="project" value="TreeGrafter"/>
</dbReference>
<dbReference type="OrthoDB" id="4781at2759"/>
<dbReference type="Gene3D" id="3.30.60.10">
    <property type="entry name" value="Endochitinase-like"/>
    <property type="match status" value="1"/>
</dbReference>
<dbReference type="PROSITE" id="PS50941">
    <property type="entry name" value="CHIT_BIND_I_2"/>
    <property type="match status" value="1"/>
</dbReference>
<evidence type="ECO:0000256" key="1">
    <source>
        <dbReference type="ARBA" id="ARBA00022669"/>
    </source>
</evidence>
<keyword evidence="10" id="KW-1185">Reference proteome</keyword>
<dbReference type="Gene3D" id="2.60.120.200">
    <property type="match status" value="1"/>
</dbReference>
<keyword evidence="2 6" id="KW-0732">Signal</keyword>
<dbReference type="SUPFAM" id="SSF57016">
    <property type="entry name" value="Plant lectins/antimicrobial peptides"/>
    <property type="match status" value="1"/>
</dbReference>
<dbReference type="PANTHER" id="PTHR10963">
    <property type="entry name" value="GLYCOSYL HYDROLASE-RELATED"/>
    <property type="match status" value="1"/>
</dbReference>
<dbReference type="InterPro" id="IPR050546">
    <property type="entry name" value="Glycosyl_Hydrlase_16"/>
</dbReference>
<reference evidence="9 10" key="1">
    <citation type="journal article" date="2018" name="Mol. Biol. Evol.">
        <title>Broad Genomic Sampling Reveals a Smut Pathogenic Ancestry of the Fungal Clade Ustilaginomycotina.</title>
        <authorList>
            <person name="Kijpornyongpan T."/>
            <person name="Mondo S.J."/>
            <person name="Barry K."/>
            <person name="Sandor L."/>
            <person name="Lee J."/>
            <person name="Lipzen A."/>
            <person name="Pangilinan J."/>
            <person name="LaButti K."/>
            <person name="Hainaut M."/>
            <person name="Henrissat B."/>
            <person name="Grigoriev I.V."/>
            <person name="Spatafora J.W."/>
            <person name="Aime M.C."/>
        </authorList>
    </citation>
    <scope>NUCLEOTIDE SEQUENCE [LARGE SCALE GENOMIC DNA]</scope>
    <source>
        <strain evidence="9 10">MCA 4186</strain>
    </source>
</reference>
<dbReference type="GO" id="GO:0004553">
    <property type="term" value="F:hydrolase activity, hydrolyzing O-glycosyl compounds"/>
    <property type="evidence" value="ECO:0007669"/>
    <property type="project" value="InterPro"/>
</dbReference>
<dbReference type="InterPro" id="IPR001002">
    <property type="entry name" value="Chitin-bd_1"/>
</dbReference>
<dbReference type="SMART" id="SM00270">
    <property type="entry name" value="ChtBD1"/>
    <property type="match status" value="1"/>
</dbReference>
<feature type="chain" id="PRO_5016269955" evidence="6">
    <location>
        <begin position="19"/>
        <end position="351"/>
    </location>
</feature>
<keyword evidence="3" id="KW-0378">Hydrolase</keyword>
<evidence type="ECO:0000313" key="9">
    <source>
        <dbReference type="EMBL" id="PWN97566.1"/>
    </source>
</evidence>
<evidence type="ECO:0000259" key="7">
    <source>
        <dbReference type="PROSITE" id="PS50941"/>
    </source>
</evidence>
<feature type="signal peptide" evidence="6">
    <location>
        <begin position="1"/>
        <end position="18"/>
    </location>
</feature>
<dbReference type="GO" id="GO:0008061">
    <property type="term" value="F:chitin binding"/>
    <property type="evidence" value="ECO:0007669"/>
    <property type="project" value="UniProtKB-UniRule"/>
</dbReference>
<keyword evidence="5" id="KW-1015">Disulfide bond</keyword>
<dbReference type="GeneID" id="37273177"/>
<sequence length="351" mass="37397">MVRLSLLLVLSLSLGALGAKTGAKGSTKAAAKKADDGRCSASKLCPKTAPCCSSAGYCGSGAEHCLAGCNPTSSFSPLSCRALPRCNARAIDFTNSRNPTVPLAQYNGDPSTAQMTLDSGVLRTGAQGLYATVGQSGEAAAGATISTTDYIMYGRVTATMRHKNDKGVVGTFIFFSPTGDEIDFEITAGKARQVQLNMFWQGQSLHGADGNSQIITMPQGFDTADWHAYTLDWNAQRIVYSIDGQAVKTIYRKDFKDDKGRFQYPATPMRAQVSVWDSSRMAKGTQKWTGGKPDYANADQYGTFTTQLKSLTIECNDPSSLSAGRNYGFSKKLDAKSGEPAVIGTDRASTV</sequence>
<evidence type="ECO:0000259" key="8">
    <source>
        <dbReference type="PROSITE" id="PS51762"/>
    </source>
</evidence>
<dbReference type="InterPro" id="IPR036861">
    <property type="entry name" value="Endochitinase-like_sf"/>
</dbReference>
<organism evidence="9 10">
    <name type="scientific">Tilletiopsis washingtonensis</name>
    <dbReference type="NCBI Taxonomy" id="58919"/>
    <lineage>
        <taxon>Eukaryota</taxon>
        <taxon>Fungi</taxon>
        <taxon>Dikarya</taxon>
        <taxon>Basidiomycota</taxon>
        <taxon>Ustilaginomycotina</taxon>
        <taxon>Exobasidiomycetes</taxon>
        <taxon>Entylomatales</taxon>
        <taxon>Entylomatales incertae sedis</taxon>
        <taxon>Tilletiopsis</taxon>
    </lineage>
</organism>
<keyword evidence="1 5" id="KW-0147">Chitin-binding</keyword>
<dbReference type="GO" id="GO:0005975">
    <property type="term" value="P:carbohydrate metabolic process"/>
    <property type="evidence" value="ECO:0007669"/>
    <property type="project" value="InterPro"/>
</dbReference>
<accession>A0A316Z8I0</accession>
<evidence type="ECO:0000256" key="2">
    <source>
        <dbReference type="ARBA" id="ARBA00022729"/>
    </source>
</evidence>
<comment type="caution">
    <text evidence="5">Lacks conserved residue(s) required for the propagation of feature annotation.</text>
</comment>
<keyword evidence="4" id="KW-0326">Glycosidase</keyword>
<keyword evidence="9" id="KW-0430">Lectin</keyword>
<dbReference type="GO" id="GO:0030246">
    <property type="term" value="F:carbohydrate binding"/>
    <property type="evidence" value="ECO:0007669"/>
    <property type="project" value="UniProtKB-KW"/>
</dbReference>
<dbReference type="PROSITE" id="PS51762">
    <property type="entry name" value="GH16_2"/>
    <property type="match status" value="1"/>
</dbReference>